<organism evidence="1 2">
    <name type="scientific">Vibrio bivalvicida</name>
    <dbReference type="NCBI Taxonomy" id="1276888"/>
    <lineage>
        <taxon>Bacteria</taxon>
        <taxon>Pseudomonadati</taxon>
        <taxon>Pseudomonadota</taxon>
        <taxon>Gammaproteobacteria</taxon>
        <taxon>Vibrionales</taxon>
        <taxon>Vibrionaceae</taxon>
        <taxon>Vibrio</taxon>
        <taxon>Vibrio oreintalis group</taxon>
    </lineage>
</organism>
<dbReference type="Gene3D" id="3.40.50.2000">
    <property type="entry name" value="Glycogen Phosphorylase B"/>
    <property type="match status" value="1"/>
</dbReference>
<keyword evidence="1" id="KW-0808">Transferase</keyword>
<dbReference type="AlphaFoldDB" id="A0A177Y399"/>
<dbReference type="RefSeq" id="WP_054962218.1">
    <property type="nucleotide sequence ID" value="NZ_LLEI02000021.1"/>
</dbReference>
<sequence length="380" mass="43570">MAKLNNYDGIVCFGGADWWYHNKGHFDMKVMRELSKEQKVLFINSVGMRVPTLGKTSNIADKIKRKLKSISRGFVQVEDNFYVYSPIYVPGKMLSFLSNLFLKAQVAYITKKLGIRQPLMWVVTPTISDAIDLKKDNVVYQRTDKNEMLADGDTQFIKKSVDKLIKDSGLVIYCSKALQNEEHKLAKSTLHVSHGVADVFFDQQLKQRETELASTTKPKIMFVGAIDSHTFDIDLLMYSAKQIPDAEFFLVGEVSMGEHFSKQSIPKNIHFLGKKSQEEVPAYLHACDVLTMYWQKNEWIKFCSPVKFKEYLTAGKPIVSTFFNGWDEFGTSNIEVTNDYDEFVEHLRTAVIKGECQKLNMDRERWSYKAGLIAEKINEA</sequence>
<protein>
    <submittedName>
        <fullName evidence="1">Glycosyl transferase family 2</fullName>
    </submittedName>
</protein>
<proteinExistence type="predicted"/>
<evidence type="ECO:0000313" key="1">
    <source>
        <dbReference type="EMBL" id="OAJ95267.1"/>
    </source>
</evidence>
<comment type="caution">
    <text evidence="1">The sequence shown here is derived from an EMBL/GenBank/DDBJ whole genome shotgun (WGS) entry which is preliminary data.</text>
</comment>
<dbReference type="SUPFAM" id="SSF53756">
    <property type="entry name" value="UDP-Glycosyltransferase/glycogen phosphorylase"/>
    <property type="match status" value="1"/>
</dbReference>
<gene>
    <name evidence="1" type="ORF">APB76_08265</name>
</gene>
<name>A0A177Y399_9VIBR</name>
<dbReference type="Pfam" id="PF13692">
    <property type="entry name" value="Glyco_trans_1_4"/>
    <property type="match status" value="1"/>
</dbReference>
<reference evidence="1 2" key="1">
    <citation type="journal article" date="2016" name="Syst. Appl. Microbiol.">
        <title>Vibrio bivalvicida sp. nov., a novel larval pathogen for bivalve molluscs reared in a hatchery.</title>
        <authorList>
            <person name="Dubert J."/>
            <person name="Romalde J.L."/>
            <person name="Prado S."/>
            <person name="Barja J.L."/>
        </authorList>
    </citation>
    <scope>NUCLEOTIDE SEQUENCE [LARGE SCALE GENOMIC DNA]</scope>
    <source>
        <strain evidence="1 2">605</strain>
    </source>
</reference>
<dbReference type="Proteomes" id="UP000078406">
    <property type="component" value="Unassembled WGS sequence"/>
</dbReference>
<dbReference type="EMBL" id="LLEI02000021">
    <property type="protein sequence ID" value="OAJ95267.1"/>
    <property type="molecule type" value="Genomic_DNA"/>
</dbReference>
<dbReference type="GO" id="GO:0016740">
    <property type="term" value="F:transferase activity"/>
    <property type="evidence" value="ECO:0007669"/>
    <property type="project" value="UniProtKB-KW"/>
</dbReference>
<evidence type="ECO:0000313" key="2">
    <source>
        <dbReference type="Proteomes" id="UP000078406"/>
    </source>
</evidence>
<accession>A0A177Y399</accession>